<proteinExistence type="inferred from homology"/>
<keyword evidence="7" id="KW-0812">Transmembrane</keyword>
<evidence type="ECO:0000313" key="9">
    <source>
        <dbReference type="Proteomes" id="UP000288216"/>
    </source>
</evidence>
<evidence type="ECO:0000313" key="8">
    <source>
        <dbReference type="EMBL" id="GCB74650.1"/>
    </source>
</evidence>
<comment type="caution">
    <text evidence="8">The sequence shown here is derived from an EMBL/GenBank/DDBJ whole genome shotgun (WGS) entry which is preliminary data.</text>
</comment>
<keyword evidence="7" id="KW-0472">Membrane</keyword>
<reference evidence="8 9" key="1">
    <citation type="journal article" date="2018" name="Nat. Ecol. Evol.">
        <title>Shark genomes provide insights into elasmobranch evolution and the origin of vertebrates.</title>
        <authorList>
            <person name="Hara Y"/>
            <person name="Yamaguchi K"/>
            <person name="Onimaru K"/>
            <person name="Kadota M"/>
            <person name="Koyanagi M"/>
            <person name="Keeley SD"/>
            <person name="Tatsumi K"/>
            <person name="Tanaka K"/>
            <person name="Motone F"/>
            <person name="Kageyama Y"/>
            <person name="Nozu R"/>
            <person name="Adachi N"/>
            <person name="Nishimura O"/>
            <person name="Nakagawa R"/>
            <person name="Tanegashima C"/>
            <person name="Kiyatake I"/>
            <person name="Matsumoto R"/>
            <person name="Murakumo K"/>
            <person name="Nishida K"/>
            <person name="Terakita A"/>
            <person name="Kuratani S"/>
            <person name="Sato K"/>
            <person name="Hyodo S Kuraku.S."/>
        </authorList>
    </citation>
    <scope>NUCLEOTIDE SEQUENCE [LARGE SCALE GENOMIC DNA]</scope>
</reference>
<dbReference type="EMBL" id="BFAA01001051">
    <property type="protein sequence ID" value="GCB74650.1"/>
    <property type="molecule type" value="Genomic_DNA"/>
</dbReference>
<keyword evidence="4" id="KW-0165">Cleavage on pair of basic residues</keyword>
<comment type="subcellular location">
    <subcellularLocation>
        <location evidence="1">Secreted</location>
    </subcellularLocation>
</comment>
<feature type="region of interest" description="Disordered" evidence="6">
    <location>
        <begin position="45"/>
        <end position="69"/>
    </location>
</feature>
<keyword evidence="5" id="KW-0372">Hormone</keyword>
<dbReference type="Proteomes" id="UP000288216">
    <property type="component" value="Unassembled WGS sequence"/>
</dbReference>
<protein>
    <submittedName>
        <fullName evidence="8">Uncharacterized protein</fullName>
    </submittedName>
</protein>
<keyword evidence="7" id="KW-1133">Transmembrane helix</keyword>
<dbReference type="Pfam" id="PF01279">
    <property type="entry name" value="Parathyroid"/>
    <property type="match status" value="1"/>
</dbReference>
<dbReference type="InterPro" id="IPR001415">
    <property type="entry name" value="PTH/PTH-rel"/>
</dbReference>
<evidence type="ECO:0000256" key="1">
    <source>
        <dbReference type="ARBA" id="ARBA00004613"/>
    </source>
</evidence>
<keyword evidence="9" id="KW-1185">Reference proteome</keyword>
<dbReference type="PROSITE" id="PS00335">
    <property type="entry name" value="PARATHYROID"/>
    <property type="match status" value="1"/>
</dbReference>
<evidence type="ECO:0000256" key="5">
    <source>
        <dbReference type="ARBA" id="ARBA00022702"/>
    </source>
</evidence>
<evidence type="ECO:0000256" key="2">
    <source>
        <dbReference type="ARBA" id="ARBA00006307"/>
    </source>
</evidence>
<evidence type="ECO:0000256" key="3">
    <source>
        <dbReference type="ARBA" id="ARBA00022525"/>
    </source>
</evidence>
<dbReference type="GO" id="GO:0005576">
    <property type="term" value="C:extracellular region"/>
    <property type="evidence" value="ECO:0007669"/>
    <property type="project" value="UniProtKB-SubCell"/>
</dbReference>
<evidence type="ECO:0000256" key="6">
    <source>
        <dbReference type="SAM" id="MobiDB-lite"/>
    </source>
</evidence>
<dbReference type="OrthoDB" id="9890537at2759"/>
<keyword evidence="3" id="KW-0964">Secreted</keyword>
<dbReference type="SMART" id="SM00087">
    <property type="entry name" value="PTH"/>
    <property type="match status" value="1"/>
</dbReference>
<sequence>MRRSVSEMQLMHDLGRLLYGSRRQELIKDVVRDVHTAGEKGLTLHAEPSGLKHPSSRKHLSSTGKQLSRLKNRRQRYGKMVYLILKRPGLVAILYTMGWMMLCDGNPIGESATPPPVPPGPMVAFSSCWEVCRGLETDFRQLLDHGGSELGHEGAWCHVKEGVS</sequence>
<gene>
    <name evidence="8" type="ORF">scyTo_0003741</name>
</gene>
<organism evidence="8 9">
    <name type="scientific">Scyliorhinus torazame</name>
    <name type="common">Cloudy catshark</name>
    <name type="synonym">Catulus torazame</name>
    <dbReference type="NCBI Taxonomy" id="75743"/>
    <lineage>
        <taxon>Eukaryota</taxon>
        <taxon>Metazoa</taxon>
        <taxon>Chordata</taxon>
        <taxon>Craniata</taxon>
        <taxon>Vertebrata</taxon>
        <taxon>Chondrichthyes</taxon>
        <taxon>Elasmobranchii</taxon>
        <taxon>Galeomorphii</taxon>
        <taxon>Galeoidea</taxon>
        <taxon>Carcharhiniformes</taxon>
        <taxon>Scyliorhinidae</taxon>
        <taxon>Scyliorhinus</taxon>
    </lineage>
</organism>
<feature type="transmembrane region" description="Helical" evidence="7">
    <location>
        <begin position="80"/>
        <end position="102"/>
    </location>
</feature>
<accession>A0A401PNC3</accession>
<dbReference type="GO" id="GO:0005179">
    <property type="term" value="F:hormone activity"/>
    <property type="evidence" value="ECO:0007669"/>
    <property type="project" value="UniProtKB-KW"/>
</dbReference>
<comment type="similarity">
    <text evidence="2">Belongs to the parathyroid hormone family.</text>
</comment>
<evidence type="ECO:0000256" key="7">
    <source>
        <dbReference type="SAM" id="Phobius"/>
    </source>
</evidence>
<dbReference type="AlphaFoldDB" id="A0A401PNC3"/>
<evidence type="ECO:0000256" key="4">
    <source>
        <dbReference type="ARBA" id="ARBA00022685"/>
    </source>
</evidence>
<name>A0A401PNC3_SCYTO</name>